<sequence>MRKDNISEKNEILWLEEELYENLNKVINKEQPK</sequence>
<name>A0A1M6KX99_9CLOT</name>
<reference evidence="1 2" key="1">
    <citation type="submission" date="2016-11" db="EMBL/GenBank/DDBJ databases">
        <authorList>
            <person name="Jaros S."/>
            <person name="Januszkiewicz K."/>
            <person name="Wedrychowicz H."/>
        </authorList>
    </citation>
    <scope>NUCLEOTIDE SEQUENCE [LARGE SCALE GENOMIC DNA]</scope>
    <source>
        <strain evidence="1 2">DSM 21864</strain>
    </source>
</reference>
<gene>
    <name evidence="1" type="ORF">SAMN05444401_3527</name>
</gene>
<organism evidence="1 2">
    <name type="scientific">Clostridium amylolyticum</name>
    <dbReference type="NCBI Taxonomy" id="1121298"/>
    <lineage>
        <taxon>Bacteria</taxon>
        <taxon>Bacillati</taxon>
        <taxon>Bacillota</taxon>
        <taxon>Clostridia</taxon>
        <taxon>Eubacteriales</taxon>
        <taxon>Clostridiaceae</taxon>
        <taxon>Clostridium</taxon>
    </lineage>
</organism>
<proteinExistence type="predicted"/>
<dbReference type="AlphaFoldDB" id="A0A1M6KX99"/>
<protein>
    <submittedName>
        <fullName evidence="1">Uncharacterized protein</fullName>
    </submittedName>
</protein>
<dbReference type="Proteomes" id="UP000184080">
    <property type="component" value="Unassembled WGS sequence"/>
</dbReference>
<evidence type="ECO:0000313" key="1">
    <source>
        <dbReference type="EMBL" id="SHJ63512.1"/>
    </source>
</evidence>
<dbReference type="EMBL" id="FQZO01000006">
    <property type="protein sequence ID" value="SHJ63512.1"/>
    <property type="molecule type" value="Genomic_DNA"/>
</dbReference>
<accession>A0A1M6KX99</accession>
<evidence type="ECO:0000313" key="2">
    <source>
        <dbReference type="Proteomes" id="UP000184080"/>
    </source>
</evidence>
<keyword evidence="2" id="KW-1185">Reference proteome</keyword>